<reference evidence="3" key="1">
    <citation type="submission" date="2021-01" db="EMBL/GenBank/DDBJ databases">
        <title>Adiantum capillus-veneris genome.</title>
        <authorList>
            <person name="Fang Y."/>
            <person name="Liao Q."/>
        </authorList>
    </citation>
    <scope>NUCLEOTIDE SEQUENCE</scope>
    <source>
        <strain evidence="3">H3</strain>
        <tissue evidence="3">Leaf</tissue>
    </source>
</reference>
<dbReference type="PANTHER" id="PTHR46344">
    <property type="entry name" value="OS02G0202900 PROTEIN"/>
    <property type="match status" value="1"/>
</dbReference>
<comment type="caution">
    <text evidence="3">The sequence shown here is derived from an EMBL/GenBank/DDBJ whole genome shotgun (WGS) entry which is preliminary data.</text>
</comment>
<dbReference type="CDD" id="cd22152">
    <property type="entry name" value="F-box_AtAFR-like"/>
    <property type="match status" value="1"/>
</dbReference>
<evidence type="ECO:0008006" key="5">
    <source>
        <dbReference type="Google" id="ProtNLM"/>
    </source>
</evidence>
<evidence type="ECO:0000313" key="4">
    <source>
        <dbReference type="Proteomes" id="UP000886520"/>
    </source>
</evidence>
<dbReference type="Proteomes" id="UP000886520">
    <property type="component" value="Chromosome 16"/>
</dbReference>
<dbReference type="AlphaFoldDB" id="A0A9D4UIF4"/>
<gene>
    <name evidence="3" type="ORF">GOP47_0016826</name>
</gene>
<protein>
    <recommendedName>
        <fullName evidence="5">F-box domain-containing protein</fullName>
    </recommendedName>
</protein>
<evidence type="ECO:0000256" key="2">
    <source>
        <dbReference type="ARBA" id="ARBA00022737"/>
    </source>
</evidence>
<keyword evidence="1" id="KW-0880">Kelch repeat</keyword>
<sequence length="293" mass="33760">MAELLPGLNDKVALRCLARAPRIYHTALRAVNKIWREVVGSKEFYTVRKQLNATEERTYLMRAMAVHLWGTLYSSSADRISLRTTHPQEWCEGRGLVTDAEVYDADADSWSRIATLPFALHTDIVCIWRNKLVVRGTILPEKRQYVFSYSPANNEWEEEKWLVNVFSSFKPLISMATGVTTKSDDSLLVGLAEHSYQGRVMEDYVSLVKVMKLDKNTVQWKALSKYRDEADEANCERSIDVAPPLFIFGLRDRILVMNHLEYEDMRMFKLVFSRGIAKLFVTCPSEWVSTMDT</sequence>
<name>A0A9D4UIF4_ADICA</name>
<dbReference type="SUPFAM" id="SSF117281">
    <property type="entry name" value="Kelch motif"/>
    <property type="match status" value="1"/>
</dbReference>
<keyword evidence="4" id="KW-1185">Reference proteome</keyword>
<proteinExistence type="predicted"/>
<evidence type="ECO:0000256" key="1">
    <source>
        <dbReference type="ARBA" id="ARBA00022441"/>
    </source>
</evidence>
<dbReference type="InterPro" id="IPR015915">
    <property type="entry name" value="Kelch-typ_b-propeller"/>
</dbReference>
<organism evidence="3 4">
    <name type="scientific">Adiantum capillus-veneris</name>
    <name type="common">Maidenhair fern</name>
    <dbReference type="NCBI Taxonomy" id="13818"/>
    <lineage>
        <taxon>Eukaryota</taxon>
        <taxon>Viridiplantae</taxon>
        <taxon>Streptophyta</taxon>
        <taxon>Embryophyta</taxon>
        <taxon>Tracheophyta</taxon>
        <taxon>Polypodiopsida</taxon>
        <taxon>Polypodiidae</taxon>
        <taxon>Polypodiales</taxon>
        <taxon>Pteridineae</taxon>
        <taxon>Pteridaceae</taxon>
        <taxon>Vittarioideae</taxon>
        <taxon>Adiantum</taxon>
    </lineage>
</organism>
<accession>A0A9D4UIF4</accession>
<evidence type="ECO:0000313" key="3">
    <source>
        <dbReference type="EMBL" id="KAI5068481.1"/>
    </source>
</evidence>
<keyword evidence="2" id="KW-0677">Repeat</keyword>
<dbReference type="EMBL" id="JABFUD020000016">
    <property type="protein sequence ID" value="KAI5068481.1"/>
    <property type="molecule type" value="Genomic_DNA"/>
</dbReference>
<dbReference type="Gene3D" id="2.120.10.80">
    <property type="entry name" value="Kelch-type beta propeller"/>
    <property type="match status" value="1"/>
</dbReference>
<dbReference type="PANTHER" id="PTHR46344:SF27">
    <property type="entry name" value="KELCH REPEAT SUPERFAMILY PROTEIN"/>
    <property type="match status" value="1"/>
</dbReference>
<dbReference type="OrthoDB" id="1023331at2759"/>